<proteinExistence type="predicted"/>
<dbReference type="SUPFAM" id="SSF52540">
    <property type="entry name" value="P-loop containing nucleoside triphosphate hydrolases"/>
    <property type="match status" value="1"/>
</dbReference>
<evidence type="ECO:0000313" key="1">
    <source>
        <dbReference type="EMBL" id="MEL4306451.1"/>
    </source>
</evidence>
<comment type="caution">
    <text evidence="1">The sequence shown here is derived from an EMBL/GenBank/DDBJ whole genome shotgun (WGS) entry which is preliminary data.</text>
</comment>
<dbReference type="RefSeq" id="WP_342128053.1">
    <property type="nucleotide sequence ID" value="NZ_JBCAUS010000008.1"/>
</dbReference>
<keyword evidence="2" id="KW-1185">Reference proteome</keyword>
<organism evidence="1 2">
    <name type="scientific">Methanococcoides cohabitans</name>
    <dbReference type="NCBI Taxonomy" id="3136559"/>
    <lineage>
        <taxon>Archaea</taxon>
        <taxon>Methanobacteriati</taxon>
        <taxon>Methanobacteriota</taxon>
        <taxon>Stenosarchaea group</taxon>
        <taxon>Methanomicrobia</taxon>
        <taxon>Methanosarcinales</taxon>
        <taxon>Methanosarcinaceae</taxon>
        <taxon>Methanococcoides</taxon>
    </lineage>
</organism>
<protein>
    <recommendedName>
        <fullName evidence="3">Helicase ATP-binding domain-containing protein</fullName>
    </recommendedName>
</protein>
<dbReference type="EMBL" id="JBCAUS010000008">
    <property type="protein sequence ID" value="MEL4306451.1"/>
    <property type="molecule type" value="Genomic_DNA"/>
</dbReference>
<accession>A0ABU9KVM8</accession>
<gene>
    <name evidence="1" type="ORF">WOA13_11545</name>
</gene>
<dbReference type="Proteomes" id="UP001396646">
    <property type="component" value="Unassembled WGS sequence"/>
</dbReference>
<name>A0ABU9KVM8_9EURY</name>
<evidence type="ECO:0000313" key="2">
    <source>
        <dbReference type="Proteomes" id="UP001396646"/>
    </source>
</evidence>
<evidence type="ECO:0008006" key="3">
    <source>
        <dbReference type="Google" id="ProtNLM"/>
    </source>
</evidence>
<reference evidence="1 2" key="1">
    <citation type="submission" date="2024-04" db="EMBL/GenBank/DDBJ databases">
        <title>Methanococcoides sp. LMO-2.</title>
        <authorList>
            <person name="Liang L."/>
        </authorList>
    </citation>
    <scope>NUCLEOTIDE SEQUENCE [LARGE SCALE GENOMIC DNA]</scope>
    <source>
        <strain evidence="1 2">LMO-2</strain>
    </source>
</reference>
<dbReference type="InterPro" id="IPR027417">
    <property type="entry name" value="P-loop_NTPase"/>
</dbReference>
<sequence length="680" mass="78509">MRDGVLHDKRTIKALEILDSDDAIIKAFKVARAGATTSLVLACILLGKKLCIIEPTNKIKSETILNVNKLLAKYRAKIIQLYNNFECILIKARIEANPHLENFPYLLKPVQCTEETCIHYNECKVTEFLRSDAFDVVAFTYDKLNAIMKTSSVAQILDKIRDECDVVIFDEAHKFAFPNTIPINILELTNYEAKFPPIDISNINDVETLILKFEKNGGKLQNVDDSDIQKYKNNLDGFITDFGLEDCVTDGYMNERRAYFKLLLNTIPKEYKKLRKLVQTFLQIINSKDVTTAETNVIKHILDSEVKTYEKHQTMQIDNVYNELFFIDKSSKSVEDVVEIIKLLMEELENYCVEKSPNRDFVTSIFDMLNVVQNPKLTIHGMQDTNNNITINIVAMDINFLNSIRSFLSSMENKKVIYTTATFTDFDYGILHPHKKIKDFMFGDPLNTNEKLTIFPDTKIISPFHGRNSFYNHRHEVEQKCVTLFRSYGAENFIIFCVNIAEWNYWKDRFKELGYYEEDKYGNATENSPQLTYYQASDAMGVECDKRMGIAIGIQHIPKHAHDPITNSAELSQISRLHYAYINAFQAWSRVKDPNGKELSFLFALGCNESEVRNIVKWGTNPKMQINEYEDKRAREIIRTFDELIPEPIVQVEKSWSDISTNVMVSKACLEGTQKICHYI</sequence>